<dbReference type="EMBL" id="MU007041">
    <property type="protein sequence ID" value="KAF2430106.1"/>
    <property type="molecule type" value="Genomic_DNA"/>
</dbReference>
<gene>
    <name evidence="2" type="ORF">EJ08DRAFT_697651</name>
</gene>
<keyword evidence="1" id="KW-0472">Membrane</keyword>
<protein>
    <recommendedName>
        <fullName evidence="4">Glycosyltransferase family 69 protein</fullName>
    </recommendedName>
</protein>
<reference evidence="2" key="1">
    <citation type="journal article" date="2020" name="Stud. Mycol.">
        <title>101 Dothideomycetes genomes: a test case for predicting lifestyles and emergence of pathogens.</title>
        <authorList>
            <person name="Haridas S."/>
            <person name="Albert R."/>
            <person name="Binder M."/>
            <person name="Bloem J."/>
            <person name="Labutti K."/>
            <person name="Salamov A."/>
            <person name="Andreopoulos B."/>
            <person name="Baker S."/>
            <person name="Barry K."/>
            <person name="Bills G."/>
            <person name="Bluhm B."/>
            <person name="Cannon C."/>
            <person name="Castanera R."/>
            <person name="Culley D."/>
            <person name="Daum C."/>
            <person name="Ezra D."/>
            <person name="Gonzalez J."/>
            <person name="Henrissat B."/>
            <person name="Kuo A."/>
            <person name="Liang C."/>
            <person name="Lipzen A."/>
            <person name="Lutzoni F."/>
            <person name="Magnuson J."/>
            <person name="Mondo S."/>
            <person name="Nolan M."/>
            <person name="Ohm R."/>
            <person name="Pangilinan J."/>
            <person name="Park H.-J."/>
            <person name="Ramirez L."/>
            <person name="Alfaro M."/>
            <person name="Sun H."/>
            <person name="Tritt A."/>
            <person name="Yoshinaga Y."/>
            <person name="Zwiers L.-H."/>
            <person name="Turgeon B."/>
            <person name="Goodwin S."/>
            <person name="Spatafora J."/>
            <person name="Crous P."/>
            <person name="Grigoriev I."/>
        </authorList>
    </citation>
    <scope>NUCLEOTIDE SEQUENCE</scope>
    <source>
        <strain evidence="2">CBS 130266</strain>
    </source>
</reference>
<dbReference type="InterPro" id="IPR021047">
    <property type="entry name" value="Mannosyltransferase_CMT1"/>
</dbReference>
<evidence type="ECO:0000256" key="1">
    <source>
        <dbReference type="SAM" id="Phobius"/>
    </source>
</evidence>
<dbReference type="PANTHER" id="PTHR34144:SF8">
    <property type="entry name" value="GLYCOSYLTRANSFERASE FAMILY 69 PROTEIN"/>
    <property type="match status" value="1"/>
</dbReference>
<organism evidence="2 3">
    <name type="scientific">Tothia fuscella</name>
    <dbReference type="NCBI Taxonomy" id="1048955"/>
    <lineage>
        <taxon>Eukaryota</taxon>
        <taxon>Fungi</taxon>
        <taxon>Dikarya</taxon>
        <taxon>Ascomycota</taxon>
        <taxon>Pezizomycotina</taxon>
        <taxon>Dothideomycetes</taxon>
        <taxon>Pleosporomycetidae</taxon>
        <taxon>Venturiales</taxon>
        <taxon>Cylindrosympodiaceae</taxon>
        <taxon>Tothia</taxon>
    </lineage>
</organism>
<evidence type="ECO:0008006" key="4">
    <source>
        <dbReference type="Google" id="ProtNLM"/>
    </source>
</evidence>
<dbReference type="Proteomes" id="UP000800235">
    <property type="component" value="Unassembled WGS sequence"/>
</dbReference>
<sequence>MSSISDISDTQHLLSPSSSLECDTQDMEWEKKKPSRRKGYIRFSRRDVIALSKQLLHNFTIRPLGLRRKSPVTSLRKRIVVAFLNSIVATIAFLIFFSIANAILFPSYANPPAHYGNLATNVIAGDKPGRGNPRGEKIFIAANIIQADLIKGVWGENLVKLIELLGEENVFVSIYENDSGEASRRALRELAGKLKCPFSIITGAHLPLSDFPSVVLPNGNHRVKRLTYLSHLRNELLRPLDPPPNNLSHGPLQINYTNTRFNRILFLNDIYYNPVDALQLLFSTNQDQFSHRAEYDVACAIDFVASVMFYDTFVVRDTEGYSMGLMFFPWFTQKSSATSRNDVLAEKDAVRVKSCWGGMAAYNAAPFLRQPNNNTALRFRHQGELYWEASECCLLNADIATREPDAKVFINPYVRVAYDTKTWGRLPLMRRFEKVFSILQYVVSGIGYPETNPRRMERGGEVSRQKRWVYWNESLNGEGMRDQRSTVEKGELGGEWEWTEEVAQPGGFCGMRRLFVMKGDDIGEANRKVESSGRNWEKGPWPEKKVRRGFGV</sequence>
<dbReference type="AlphaFoldDB" id="A0A9P4NRT6"/>
<proteinExistence type="predicted"/>
<name>A0A9P4NRT6_9PEZI</name>
<keyword evidence="1" id="KW-1133">Transmembrane helix</keyword>
<comment type="caution">
    <text evidence="2">The sequence shown here is derived from an EMBL/GenBank/DDBJ whole genome shotgun (WGS) entry which is preliminary data.</text>
</comment>
<dbReference type="OrthoDB" id="262547at2759"/>
<keyword evidence="3" id="KW-1185">Reference proteome</keyword>
<evidence type="ECO:0000313" key="2">
    <source>
        <dbReference type="EMBL" id="KAF2430106.1"/>
    </source>
</evidence>
<keyword evidence="1" id="KW-0812">Transmembrane</keyword>
<evidence type="ECO:0000313" key="3">
    <source>
        <dbReference type="Proteomes" id="UP000800235"/>
    </source>
</evidence>
<feature type="transmembrane region" description="Helical" evidence="1">
    <location>
        <begin position="79"/>
        <end position="105"/>
    </location>
</feature>
<dbReference type="PANTHER" id="PTHR34144">
    <property type="entry name" value="CHROMOSOME 8, WHOLE GENOME SHOTGUN SEQUENCE"/>
    <property type="match status" value="1"/>
</dbReference>
<accession>A0A9P4NRT6</accession>
<dbReference type="Pfam" id="PF11735">
    <property type="entry name" value="CAP59_mtransfer"/>
    <property type="match status" value="1"/>
</dbReference>